<keyword evidence="1" id="KW-1133">Transmembrane helix</keyword>
<reference evidence="2 3" key="1">
    <citation type="submission" date="2014-05" db="EMBL/GenBank/DDBJ databases">
        <title>Draft genome sequence of Amycolatopsis rifamycinica DSM 46095.</title>
        <authorList>
            <person name="Lal R."/>
            <person name="Saxena A."/>
            <person name="Kumari R."/>
            <person name="Mukherjee U."/>
            <person name="Singh P."/>
            <person name="Sangwan N."/>
            <person name="Mahato N.K."/>
        </authorList>
    </citation>
    <scope>NUCLEOTIDE SEQUENCE [LARGE SCALE GENOMIC DNA]</scope>
    <source>
        <strain evidence="2 3">DSM 46095</strain>
    </source>
</reference>
<evidence type="ECO:0000256" key="1">
    <source>
        <dbReference type="SAM" id="Phobius"/>
    </source>
</evidence>
<evidence type="ECO:0000313" key="2">
    <source>
        <dbReference type="EMBL" id="KDN22002.1"/>
    </source>
</evidence>
<feature type="transmembrane region" description="Helical" evidence="1">
    <location>
        <begin position="38"/>
        <end position="59"/>
    </location>
</feature>
<name>A0A066U7Z8_9PSEU</name>
<feature type="transmembrane region" description="Helical" evidence="1">
    <location>
        <begin position="12"/>
        <end position="32"/>
    </location>
</feature>
<evidence type="ECO:0000313" key="3">
    <source>
        <dbReference type="Proteomes" id="UP000027345"/>
    </source>
</evidence>
<proteinExistence type="predicted"/>
<keyword evidence="3" id="KW-1185">Reference proteome</keyword>
<dbReference type="EMBL" id="JMQI01000024">
    <property type="protein sequence ID" value="KDN22002.1"/>
    <property type="molecule type" value="Genomic_DNA"/>
</dbReference>
<sequence>MVLVYRIKPSKPSAVFSAVVGVAMIVFVLVRFPLREPFVWLWLAVAAGAVGFSLWAAFAKRGAEKVVEKDRSPLGH</sequence>
<gene>
    <name evidence="2" type="ORF">DV20_11480</name>
</gene>
<keyword evidence="1" id="KW-0812">Transmembrane</keyword>
<accession>A0A066U7Z8</accession>
<organism evidence="2 3">
    <name type="scientific">Amycolatopsis rifamycinica</name>
    <dbReference type="NCBI Taxonomy" id="287986"/>
    <lineage>
        <taxon>Bacteria</taxon>
        <taxon>Bacillati</taxon>
        <taxon>Actinomycetota</taxon>
        <taxon>Actinomycetes</taxon>
        <taxon>Pseudonocardiales</taxon>
        <taxon>Pseudonocardiaceae</taxon>
        <taxon>Amycolatopsis</taxon>
    </lineage>
</organism>
<comment type="caution">
    <text evidence="2">The sequence shown here is derived from an EMBL/GenBank/DDBJ whole genome shotgun (WGS) entry which is preliminary data.</text>
</comment>
<keyword evidence="1" id="KW-0472">Membrane</keyword>
<dbReference type="Proteomes" id="UP000027345">
    <property type="component" value="Unassembled WGS sequence"/>
</dbReference>
<dbReference type="AlphaFoldDB" id="A0A066U7Z8"/>
<protein>
    <submittedName>
        <fullName evidence="2">Uncharacterized protein</fullName>
    </submittedName>
</protein>